<dbReference type="InterPro" id="IPR022291">
    <property type="entry name" value="Bacteriocin_synth_cyclodeHase"/>
</dbReference>
<name>A0A1G7BQB5_9ACTN</name>
<dbReference type="Gene3D" id="3.40.50.720">
    <property type="entry name" value="NAD(P)-binding Rossmann-like Domain"/>
    <property type="match status" value="1"/>
</dbReference>
<sequence>MLPARPVLHPGVPVVRRDDRHLQVGIDPPRCVVLPDEPEVRRVLDRLRSGDAPAPETEAGARALDRLVRAGLLDDLDARERGRAARATVSVGIDGPSDLDRNVAERLRDVDLAVAADPDHASVVLVLRDGPVPRRQLDRCVRDGTPHLVVAAEAGAVTVGPFVEPGRTACQRCVDAHVGQADPRRALLLEQARAAVPREPALHAVALAWAVSDLLTWAEGRVPSTWSATVRLDAGLDVRRTPWTRHPGCGCAWDVL</sequence>
<organism evidence="1 2">
    <name type="scientific">Nocardioides lianchengensis</name>
    <dbReference type="NCBI Taxonomy" id="1045774"/>
    <lineage>
        <taxon>Bacteria</taxon>
        <taxon>Bacillati</taxon>
        <taxon>Actinomycetota</taxon>
        <taxon>Actinomycetes</taxon>
        <taxon>Propionibacteriales</taxon>
        <taxon>Nocardioidaceae</taxon>
        <taxon>Nocardioides</taxon>
    </lineage>
</organism>
<dbReference type="EMBL" id="FMZM01000018">
    <property type="protein sequence ID" value="SDE29167.1"/>
    <property type="molecule type" value="Genomic_DNA"/>
</dbReference>
<protein>
    <submittedName>
        <fullName evidence="1">Bacteriocin biosynthesis cyclodehydratase domain-containing protein</fullName>
    </submittedName>
</protein>
<dbReference type="STRING" id="1045774.SAMN05421872_118107"/>
<dbReference type="NCBIfam" id="TIGR03882">
    <property type="entry name" value="cyclo_dehyd_2"/>
    <property type="match status" value="1"/>
</dbReference>
<accession>A0A1G7BQB5</accession>
<evidence type="ECO:0000313" key="2">
    <source>
        <dbReference type="Proteomes" id="UP000199034"/>
    </source>
</evidence>
<dbReference type="AlphaFoldDB" id="A0A1G7BQB5"/>
<keyword evidence="2" id="KW-1185">Reference proteome</keyword>
<gene>
    <name evidence="1" type="ORF">SAMN05421872_118107</name>
</gene>
<dbReference type="OrthoDB" id="4426339at2"/>
<dbReference type="Proteomes" id="UP000199034">
    <property type="component" value="Unassembled WGS sequence"/>
</dbReference>
<dbReference type="RefSeq" id="WP_090860968.1">
    <property type="nucleotide sequence ID" value="NZ_FMZM01000018.1"/>
</dbReference>
<proteinExistence type="predicted"/>
<evidence type="ECO:0000313" key="1">
    <source>
        <dbReference type="EMBL" id="SDE29167.1"/>
    </source>
</evidence>
<reference evidence="1 2" key="1">
    <citation type="submission" date="2016-10" db="EMBL/GenBank/DDBJ databases">
        <authorList>
            <person name="de Groot N.N."/>
        </authorList>
    </citation>
    <scope>NUCLEOTIDE SEQUENCE [LARGE SCALE GENOMIC DNA]</scope>
    <source>
        <strain evidence="1 2">CGMCC 4.6858</strain>
    </source>
</reference>